<dbReference type="EMBL" id="LWSG01000044">
    <property type="protein sequence ID" value="OAS82781.1"/>
    <property type="molecule type" value="Genomic_DNA"/>
</dbReference>
<dbReference type="PANTHER" id="PTHR32243:SF50">
    <property type="entry name" value="MALTOSE_MALTODEXTRIN TRANSPORT SYSTEM PERMEASE PROTEIN MALG"/>
    <property type="match status" value="1"/>
</dbReference>
<dbReference type="AlphaFoldDB" id="A0A179SMT1"/>
<feature type="transmembrane region" description="Helical" evidence="9">
    <location>
        <begin position="186"/>
        <end position="207"/>
    </location>
</feature>
<reference evidence="12" key="1">
    <citation type="submission" date="2016-04" db="EMBL/GenBank/DDBJ databases">
        <authorList>
            <person name="Lyu Z."/>
            <person name="Lyu W."/>
        </authorList>
    </citation>
    <scope>NUCLEOTIDE SEQUENCE [LARGE SCALE GENOMIC DNA]</scope>
    <source>
        <strain evidence="12">C44</strain>
    </source>
</reference>
<dbReference type="GO" id="GO:0055085">
    <property type="term" value="P:transmembrane transport"/>
    <property type="evidence" value="ECO:0007669"/>
    <property type="project" value="InterPro"/>
</dbReference>
<feature type="domain" description="ABC transmembrane type-1" evidence="10">
    <location>
        <begin position="70"/>
        <end position="261"/>
    </location>
</feature>
<comment type="similarity">
    <text evidence="2">Belongs to the binding-protein-dependent transport system permease family. MalFG subfamily.</text>
</comment>
<keyword evidence="5" id="KW-0762">Sugar transport</keyword>
<dbReference type="InterPro" id="IPR000515">
    <property type="entry name" value="MetI-like"/>
</dbReference>
<protein>
    <submittedName>
        <fullName evidence="11">ABC transporter permease</fullName>
    </submittedName>
</protein>
<evidence type="ECO:0000256" key="3">
    <source>
        <dbReference type="ARBA" id="ARBA00022448"/>
    </source>
</evidence>
<evidence type="ECO:0000256" key="7">
    <source>
        <dbReference type="ARBA" id="ARBA00022989"/>
    </source>
</evidence>
<dbReference type="InterPro" id="IPR050901">
    <property type="entry name" value="BP-dep_ABC_trans_perm"/>
</dbReference>
<keyword evidence="12" id="KW-1185">Reference proteome</keyword>
<keyword evidence="6 9" id="KW-0812">Transmembrane</keyword>
<dbReference type="Proteomes" id="UP000078534">
    <property type="component" value="Unassembled WGS sequence"/>
</dbReference>
<keyword evidence="8 9" id="KW-0472">Membrane</keyword>
<gene>
    <name evidence="11" type="ORF">A6K24_11715</name>
</gene>
<sequence length="276" mass="31193">MDKNIRRKKTILFISLTLVSLLVNLPIITMIINSLKSNSEILTSSSFFPQQITFENYQHLHTKTMFWTQMGNSFIVTFFGTLLSILIAAFAGYAISRFRSKFLTGFSRLLLLLQMFPIILALIPLFIMFRNLGLINTHFTVILLYTTLHLPFSIWMYKGYFDAIPTELEDAASIDGCTGLQTFFRIILPISGPGIAAVAIFSFLFSWNEYLIANVFLRDEQLMTIPVGIQLFMQQYGTDWGSLTAAATLTMLPVFIFFLFVQKYFIAGSAAGAVKG</sequence>
<evidence type="ECO:0000256" key="1">
    <source>
        <dbReference type="ARBA" id="ARBA00004651"/>
    </source>
</evidence>
<dbReference type="CDD" id="cd06261">
    <property type="entry name" value="TM_PBP2"/>
    <property type="match status" value="1"/>
</dbReference>
<dbReference type="SUPFAM" id="SSF161098">
    <property type="entry name" value="MetI-like"/>
    <property type="match status" value="1"/>
</dbReference>
<evidence type="ECO:0000256" key="4">
    <source>
        <dbReference type="ARBA" id="ARBA00022475"/>
    </source>
</evidence>
<dbReference type="GO" id="GO:0005886">
    <property type="term" value="C:plasma membrane"/>
    <property type="evidence" value="ECO:0007669"/>
    <property type="project" value="UniProtKB-SubCell"/>
</dbReference>
<feature type="transmembrane region" description="Helical" evidence="9">
    <location>
        <begin position="12"/>
        <end position="32"/>
    </location>
</feature>
<accession>A0A179SMT1</accession>
<dbReference type="OrthoDB" id="9810086at2"/>
<evidence type="ECO:0000256" key="8">
    <source>
        <dbReference type="ARBA" id="ARBA00023136"/>
    </source>
</evidence>
<comment type="caution">
    <text evidence="11">The sequence shown here is derived from an EMBL/GenBank/DDBJ whole genome shotgun (WGS) entry which is preliminary data.</text>
</comment>
<evidence type="ECO:0000313" key="12">
    <source>
        <dbReference type="Proteomes" id="UP000078534"/>
    </source>
</evidence>
<evidence type="ECO:0000313" key="11">
    <source>
        <dbReference type="EMBL" id="OAS82781.1"/>
    </source>
</evidence>
<feature type="transmembrane region" description="Helical" evidence="9">
    <location>
        <begin position="74"/>
        <end position="96"/>
    </location>
</feature>
<evidence type="ECO:0000256" key="9">
    <source>
        <dbReference type="RuleBase" id="RU363032"/>
    </source>
</evidence>
<keyword evidence="7 9" id="KW-1133">Transmembrane helix</keyword>
<dbReference type="PANTHER" id="PTHR32243">
    <property type="entry name" value="MALTOSE TRANSPORT SYSTEM PERMEASE-RELATED"/>
    <property type="match status" value="1"/>
</dbReference>
<organism evidence="11 12">
    <name type="scientific">Metabacillus litoralis</name>
    <dbReference type="NCBI Taxonomy" id="152268"/>
    <lineage>
        <taxon>Bacteria</taxon>
        <taxon>Bacillati</taxon>
        <taxon>Bacillota</taxon>
        <taxon>Bacilli</taxon>
        <taxon>Bacillales</taxon>
        <taxon>Bacillaceae</taxon>
        <taxon>Metabacillus</taxon>
    </lineage>
</organism>
<keyword evidence="4" id="KW-1003">Cell membrane</keyword>
<dbReference type="Gene3D" id="1.10.3720.10">
    <property type="entry name" value="MetI-like"/>
    <property type="match status" value="1"/>
</dbReference>
<evidence type="ECO:0000256" key="5">
    <source>
        <dbReference type="ARBA" id="ARBA00022597"/>
    </source>
</evidence>
<feature type="transmembrane region" description="Helical" evidence="9">
    <location>
        <begin position="108"/>
        <end position="129"/>
    </location>
</feature>
<dbReference type="RefSeq" id="WP_083964786.1">
    <property type="nucleotide sequence ID" value="NZ_LWSG01000044.1"/>
</dbReference>
<proteinExistence type="inferred from homology"/>
<dbReference type="STRING" id="152268.A6K24_11715"/>
<evidence type="ECO:0000256" key="2">
    <source>
        <dbReference type="ARBA" id="ARBA00009047"/>
    </source>
</evidence>
<dbReference type="Pfam" id="PF00528">
    <property type="entry name" value="BPD_transp_1"/>
    <property type="match status" value="1"/>
</dbReference>
<name>A0A179SMT1_9BACI</name>
<evidence type="ECO:0000256" key="6">
    <source>
        <dbReference type="ARBA" id="ARBA00022692"/>
    </source>
</evidence>
<evidence type="ECO:0000259" key="10">
    <source>
        <dbReference type="PROSITE" id="PS50928"/>
    </source>
</evidence>
<dbReference type="InterPro" id="IPR035906">
    <property type="entry name" value="MetI-like_sf"/>
</dbReference>
<comment type="subcellular location">
    <subcellularLocation>
        <location evidence="1 9">Cell membrane</location>
        <topology evidence="1 9">Multi-pass membrane protein</topology>
    </subcellularLocation>
</comment>
<feature type="transmembrane region" description="Helical" evidence="9">
    <location>
        <begin position="240"/>
        <end position="261"/>
    </location>
</feature>
<dbReference type="PROSITE" id="PS50928">
    <property type="entry name" value="ABC_TM1"/>
    <property type="match status" value="1"/>
</dbReference>
<keyword evidence="3 9" id="KW-0813">Transport</keyword>
<feature type="transmembrane region" description="Helical" evidence="9">
    <location>
        <begin position="135"/>
        <end position="157"/>
    </location>
</feature>